<sequence>MSTSDAGSAAKAGAVALLATAILAACAPAPSPTDADDSTSPPSWTAPPPGEPSSSLTFADGAALAADQEVLFHDTLEEVWDWSAQPGQTSAPEPSPGVTATRALENSGNGCTVLDELGPAQATPGTDDETASIALVTDRLRQLDTVAGPALAVRGLDEPLGEAGPTYDVARAVGRDPADGTWVMVSARVLASPGVQQVVTIRCPTGGGVDQTDGQLAMVAYLVLPGLEGYP</sequence>
<dbReference type="AlphaFoldDB" id="A0A512PBW2"/>
<organism evidence="3 4">
    <name type="scientific">Cellulomonas soli</name>
    <dbReference type="NCBI Taxonomy" id="931535"/>
    <lineage>
        <taxon>Bacteria</taxon>
        <taxon>Bacillati</taxon>
        <taxon>Actinomycetota</taxon>
        <taxon>Actinomycetes</taxon>
        <taxon>Micrococcales</taxon>
        <taxon>Cellulomonadaceae</taxon>
        <taxon>Cellulomonas</taxon>
    </lineage>
</organism>
<comment type="caution">
    <text evidence="3">The sequence shown here is derived from an EMBL/GenBank/DDBJ whole genome shotgun (WGS) entry which is preliminary data.</text>
</comment>
<keyword evidence="2" id="KW-0732">Signal</keyword>
<dbReference type="OrthoDB" id="5146566at2"/>
<protein>
    <recommendedName>
        <fullName evidence="5">Lipoprotein</fullName>
    </recommendedName>
</protein>
<reference evidence="3 4" key="1">
    <citation type="submission" date="2019-07" db="EMBL/GenBank/DDBJ databases">
        <title>Whole genome shotgun sequence of Cellulomonas soli NBRC 109434.</title>
        <authorList>
            <person name="Hosoyama A."/>
            <person name="Uohara A."/>
            <person name="Ohji S."/>
            <person name="Ichikawa N."/>
        </authorList>
    </citation>
    <scope>NUCLEOTIDE SEQUENCE [LARGE SCALE GENOMIC DNA]</scope>
    <source>
        <strain evidence="3 4">NBRC 109434</strain>
    </source>
</reference>
<accession>A0A512PBW2</accession>
<name>A0A512PBW2_9CELL</name>
<feature type="region of interest" description="Disordered" evidence="1">
    <location>
        <begin position="29"/>
        <end position="56"/>
    </location>
</feature>
<evidence type="ECO:0000313" key="4">
    <source>
        <dbReference type="Proteomes" id="UP000321798"/>
    </source>
</evidence>
<proteinExistence type="predicted"/>
<dbReference type="Proteomes" id="UP000321798">
    <property type="component" value="Unassembled WGS sequence"/>
</dbReference>
<dbReference type="RefSeq" id="WP_146952436.1">
    <property type="nucleotide sequence ID" value="NZ_BAABBJ010000003.1"/>
</dbReference>
<dbReference type="EMBL" id="BKAL01000004">
    <property type="protein sequence ID" value="GEP68678.1"/>
    <property type="molecule type" value="Genomic_DNA"/>
</dbReference>
<feature type="chain" id="PRO_5021705463" description="Lipoprotein" evidence="2">
    <location>
        <begin position="36"/>
        <end position="231"/>
    </location>
</feature>
<evidence type="ECO:0000256" key="1">
    <source>
        <dbReference type="SAM" id="MobiDB-lite"/>
    </source>
</evidence>
<keyword evidence="4" id="KW-1185">Reference proteome</keyword>
<gene>
    <name evidence="3" type="ORF">CSO01_13930</name>
</gene>
<feature type="signal peptide" evidence="2">
    <location>
        <begin position="1"/>
        <end position="35"/>
    </location>
</feature>
<evidence type="ECO:0008006" key="5">
    <source>
        <dbReference type="Google" id="ProtNLM"/>
    </source>
</evidence>
<evidence type="ECO:0000256" key="2">
    <source>
        <dbReference type="SAM" id="SignalP"/>
    </source>
</evidence>
<evidence type="ECO:0000313" key="3">
    <source>
        <dbReference type="EMBL" id="GEP68678.1"/>
    </source>
</evidence>